<feature type="compositionally biased region" description="Basic and acidic residues" evidence="1">
    <location>
        <begin position="111"/>
        <end position="124"/>
    </location>
</feature>
<sequence length="153" mass="17711">MSEDQKSSDGQHQEDVWLHMAHLKMLAKVLKNVALVLHCTALDRLCRTAGFTDYPDALHHPRALGITFDDWCERLAQEFGMPLDEILSDEESGEWFARLFVQRGRTAALERGHSTEYPQRRPEALEEDLEDQSISNLANHERTVVDSIRRRER</sequence>
<organism evidence="2 3">
    <name type="scientific">Variovorax ureilyticus</name>
    <dbReference type="NCBI Taxonomy" id="1836198"/>
    <lineage>
        <taxon>Bacteria</taxon>
        <taxon>Pseudomonadati</taxon>
        <taxon>Pseudomonadota</taxon>
        <taxon>Betaproteobacteria</taxon>
        <taxon>Burkholderiales</taxon>
        <taxon>Comamonadaceae</taxon>
        <taxon>Variovorax</taxon>
    </lineage>
</organism>
<dbReference type="EMBL" id="JBBKZU010000012">
    <property type="protein sequence ID" value="MEJ8814268.1"/>
    <property type="molecule type" value="Genomic_DNA"/>
</dbReference>
<evidence type="ECO:0000256" key="1">
    <source>
        <dbReference type="SAM" id="MobiDB-lite"/>
    </source>
</evidence>
<proteinExistence type="predicted"/>
<gene>
    <name evidence="2" type="ORF">WKW77_24500</name>
</gene>
<evidence type="ECO:0000313" key="3">
    <source>
        <dbReference type="Proteomes" id="UP001365846"/>
    </source>
</evidence>
<name>A0ABU8VKU5_9BURK</name>
<accession>A0ABU8VKU5</accession>
<dbReference type="RefSeq" id="WP_340359500.1">
    <property type="nucleotide sequence ID" value="NZ_JBBKZU010000012.1"/>
</dbReference>
<reference evidence="2 3" key="1">
    <citation type="submission" date="2024-03" db="EMBL/GenBank/DDBJ databases">
        <title>Novel species of the genus Variovorax.</title>
        <authorList>
            <person name="Liu Q."/>
            <person name="Xin Y.-H."/>
        </authorList>
    </citation>
    <scope>NUCLEOTIDE SEQUENCE [LARGE SCALE GENOMIC DNA]</scope>
    <source>
        <strain evidence="2 3">KACC 18899</strain>
    </source>
</reference>
<dbReference type="Proteomes" id="UP001365846">
    <property type="component" value="Unassembled WGS sequence"/>
</dbReference>
<keyword evidence="3" id="KW-1185">Reference proteome</keyword>
<comment type="caution">
    <text evidence="2">The sequence shown here is derived from an EMBL/GenBank/DDBJ whole genome shotgun (WGS) entry which is preliminary data.</text>
</comment>
<feature type="region of interest" description="Disordered" evidence="1">
    <location>
        <begin position="111"/>
        <end position="140"/>
    </location>
</feature>
<evidence type="ECO:0000313" key="2">
    <source>
        <dbReference type="EMBL" id="MEJ8814268.1"/>
    </source>
</evidence>
<protein>
    <submittedName>
        <fullName evidence="2">Uncharacterized protein</fullName>
    </submittedName>
</protein>